<dbReference type="VEuPathDB" id="FungiDB:BO71DRAFT_147746"/>
<evidence type="ECO:0000256" key="1">
    <source>
        <dbReference type="SAM" id="MobiDB-lite"/>
    </source>
</evidence>
<reference evidence="2 3" key="1">
    <citation type="submission" date="2018-02" db="EMBL/GenBank/DDBJ databases">
        <title>The genomes of Aspergillus section Nigri reveals drivers in fungal speciation.</title>
        <authorList>
            <consortium name="DOE Joint Genome Institute"/>
            <person name="Vesth T.C."/>
            <person name="Nybo J."/>
            <person name="Theobald S."/>
            <person name="Brandl J."/>
            <person name="Frisvad J.C."/>
            <person name="Nielsen K.F."/>
            <person name="Lyhne E.K."/>
            <person name="Kogle M.E."/>
            <person name="Kuo A."/>
            <person name="Riley R."/>
            <person name="Clum A."/>
            <person name="Nolan M."/>
            <person name="Lipzen A."/>
            <person name="Salamov A."/>
            <person name="Henrissat B."/>
            <person name="Wiebenga A."/>
            <person name="De vries R.P."/>
            <person name="Grigoriev I.V."/>
            <person name="Mortensen U.H."/>
            <person name="Andersen M.R."/>
            <person name="Baker S.E."/>
        </authorList>
    </citation>
    <scope>NUCLEOTIDE SEQUENCE [LARGE SCALE GENOMIC DNA]</scope>
    <source>
        <strain evidence="2 3">CBS 707.79</strain>
    </source>
</reference>
<accession>A0A319CUQ8</accession>
<keyword evidence="3" id="KW-1185">Reference proteome</keyword>
<evidence type="ECO:0000313" key="3">
    <source>
        <dbReference type="Proteomes" id="UP000247810"/>
    </source>
</evidence>
<feature type="compositionally biased region" description="Pro residues" evidence="1">
    <location>
        <begin position="43"/>
        <end position="53"/>
    </location>
</feature>
<proteinExistence type="predicted"/>
<gene>
    <name evidence="2" type="ORF">BO71DRAFT_147746</name>
</gene>
<evidence type="ECO:0000313" key="2">
    <source>
        <dbReference type="EMBL" id="PYH88151.1"/>
    </source>
</evidence>
<sequence>MGYVSTREKYISRENTTSAERQGHKNALMQHTRTQELYTPDTIKPPLPPPPPNHASNLRPQESFHPSPPSAGSRISTRE</sequence>
<name>A0A319CUQ8_9EURO</name>
<feature type="region of interest" description="Disordered" evidence="1">
    <location>
        <begin position="1"/>
        <end position="79"/>
    </location>
</feature>
<dbReference type="Proteomes" id="UP000247810">
    <property type="component" value="Unassembled WGS sequence"/>
</dbReference>
<dbReference type="AlphaFoldDB" id="A0A319CUQ8"/>
<feature type="compositionally biased region" description="Basic and acidic residues" evidence="1">
    <location>
        <begin position="1"/>
        <end position="12"/>
    </location>
</feature>
<protein>
    <submittedName>
        <fullName evidence="2">Uncharacterized protein</fullName>
    </submittedName>
</protein>
<dbReference type="EMBL" id="KZ826120">
    <property type="protein sequence ID" value="PYH88151.1"/>
    <property type="molecule type" value="Genomic_DNA"/>
</dbReference>
<organism evidence="2 3">
    <name type="scientific">Aspergillus ellipticus CBS 707.79</name>
    <dbReference type="NCBI Taxonomy" id="1448320"/>
    <lineage>
        <taxon>Eukaryota</taxon>
        <taxon>Fungi</taxon>
        <taxon>Dikarya</taxon>
        <taxon>Ascomycota</taxon>
        <taxon>Pezizomycotina</taxon>
        <taxon>Eurotiomycetes</taxon>
        <taxon>Eurotiomycetidae</taxon>
        <taxon>Eurotiales</taxon>
        <taxon>Aspergillaceae</taxon>
        <taxon>Aspergillus</taxon>
        <taxon>Aspergillus subgen. Circumdati</taxon>
    </lineage>
</organism>